<evidence type="ECO:0000313" key="18">
    <source>
        <dbReference type="Proteomes" id="UP000249390"/>
    </source>
</evidence>
<feature type="binding site" evidence="11">
    <location>
        <position position="198"/>
    </location>
    <ligand>
        <name>Cu cation</name>
        <dbReference type="ChEBI" id="CHEBI:23378"/>
        <label>A</label>
    </ligand>
</feature>
<dbReference type="PIRSF" id="PIRSF000290">
    <property type="entry name" value="PPO_plant"/>
    <property type="match status" value="1"/>
</dbReference>
<dbReference type="SUPFAM" id="SSF48056">
    <property type="entry name" value="Di-copper centre-containing domain"/>
    <property type="match status" value="1"/>
</dbReference>
<evidence type="ECO:0000259" key="16">
    <source>
        <dbReference type="PROSITE" id="PS00498"/>
    </source>
</evidence>
<keyword evidence="9 11" id="KW-0186">Copper</keyword>
<feature type="binding site" evidence="11">
    <location>
        <position position="169"/>
    </location>
    <ligand>
        <name>Cu cation</name>
        <dbReference type="ChEBI" id="CHEBI:23378"/>
        <label>A</label>
    </ligand>
</feature>
<feature type="domain" description="Tyrosinase copper-binding" evidence="16">
    <location>
        <begin position="349"/>
        <end position="360"/>
    </location>
</feature>
<dbReference type="Pfam" id="PF12143">
    <property type="entry name" value="PPO1_KFDV"/>
    <property type="match status" value="1"/>
</dbReference>
<evidence type="ECO:0000256" key="3">
    <source>
        <dbReference type="ARBA" id="ARBA00004456"/>
    </source>
</evidence>
<dbReference type="EC" id="1.10.3.1" evidence="5"/>
<evidence type="ECO:0000256" key="1">
    <source>
        <dbReference type="ARBA" id="ARBA00001628"/>
    </source>
</evidence>
<dbReference type="GO" id="GO:0004097">
    <property type="term" value="F:catechol oxidase activity"/>
    <property type="evidence" value="ECO:0007669"/>
    <property type="project" value="UniProtKB-EC"/>
</dbReference>
<dbReference type="GO" id="GO:0046872">
    <property type="term" value="F:metal ion binding"/>
    <property type="evidence" value="ECO:0007669"/>
    <property type="project" value="UniProtKB-KW"/>
</dbReference>
<feature type="binding site" evidence="11">
    <location>
        <position position="322"/>
    </location>
    <ligand>
        <name>Cu cation</name>
        <dbReference type="ChEBI" id="CHEBI:23378"/>
        <label>B</label>
    </ligand>
</feature>
<comment type="subcellular location">
    <subcellularLocation>
        <location evidence="3">Plastid</location>
        <location evidence="3">Chloroplast thylakoid lumen</location>
    </subcellularLocation>
</comment>
<dbReference type="GO" id="GO:0046148">
    <property type="term" value="P:pigment biosynthetic process"/>
    <property type="evidence" value="ECO:0007669"/>
    <property type="project" value="InterPro"/>
</dbReference>
<dbReference type="GO" id="GO:0009543">
    <property type="term" value="C:chloroplast thylakoid lumen"/>
    <property type="evidence" value="ECO:0007669"/>
    <property type="project" value="UniProtKB-SubCell"/>
</dbReference>
<evidence type="ECO:0000256" key="2">
    <source>
        <dbReference type="ARBA" id="ARBA00002400"/>
    </source>
</evidence>
<gene>
    <name evidence="17" type="ORF">DM860_002364</name>
</gene>
<name>A0A328CYV5_9ASTE</name>
<dbReference type="EMBL" id="NQVE01000209">
    <property type="protein sequence ID" value="RAL38386.1"/>
    <property type="molecule type" value="Genomic_DNA"/>
</dbReference>
<proteinExistence type="inferred from homology"/>
<keyword evidence="10 12" id="KW-1015">Disulfide bond</keyword>
<dbReference type="InterPro" id="IPR008922">
    <property type="entry name" value="Di-copper_centre_dom_sf"/>
</dbReference>
<feature type="disulfide bond" evidence="12">
    <location>
        <begin position="91"/>
        <end position="108"/>
    </location>
</feature>
<evidence type="ECO:0000256" key="5">
    <source>
        <dbReference type="ARBA" id="ARBA00012298"/>
    </source>
</evidence>
<evidence type="ECO:0000256" key="8">
    <source>
        <dbReference type="ARBA" id="ARBA00023002"/>
    </source>
</evidence>
<dbReference type="AlphaFoldDB" id="A0A328CYV5"/>
<evidence type="ECO:0000256" key="13">
    <source>
        <dbReference type="PIRSR" id="PIRSR000290-3"/>
    </source>
</evidence>
<dbReference type="PROSITE" id="PS00497">
    <property type="entry name" value="TYROSINASE_1"/>
    <property type="match status" value="1"/>
</dbReference>
<evidence type="ECO:0000313" key="17">
    <source>
        <dbReference type="EMBL" id="RAL38386.1"/>
    </source>
</evidence>
<feature type="region of interest" description="Disordered" evidence="14">
    <location>
        <begin position="34"/>
        <end position="54"/>
    </location>
</feature>
<feature type="domain" description="Tyrosinase copper-binding" evidence="15">
    <location>
        <begin position="189"/>
        <end position="206"/>
    </location>
</feature>
<comment type="cofactor">
    <cofactor evidence="11">
        <name>Cu(2+)</name>
        <dbReference type="ChEBI" id="CHEBI:29036"/>
    </cofactor>
    <text evidence="11">Binds 2 copper ions per subunit.</text>
</comment>
<evidence type="ECO:0000256" key="4">
    <source>
        <dbReference type="ARBA" id="ARBA00009928"/>
    </source>
</evidence>
<dbReference type="Gene3D" id="1.10.1280.10">
    <property type="entry name" value="Di-copper center containing domain from catechol oxidase"/>
    <property type="match status" value="1"/>
</dbReference>
<dbReference type="Pfam" id="PF00264">
    <property type="entry name" value="Tyrosinase"/>
    <property type="match status" value="1"/>
</dbReference>
<organism evidence="17 18">
    <name type="scientific">Cuscuta australis</name>
    <dbReference type="NCBI Taxonomy" id="267555"/>
    <lineage>
        <taxon>Eukaryota</taxon>
        <taxon>Viridiplantae</taxon>
        <taxon>Streptophyta</taxon>
        <taxon>Embryophyta</taxon>
        <taxon>Tracheophyta</taxon>
        <taxon>Spermatophyta</taxon>
        <taxon>Magnoliopsida</taxon>
        <taxon>eudicotyledons</taxon>
        <taxon>Gunneridae</taxon>
        <taxon>Pentapetalae</taxon>
        <taxon>asterids</taxon>
        <taxon>lamiids</taxon>
        <taxon>Solanales</taxon>
        <taxon>Convolvulaceae</taxon>
        <taxon>Cuscuteae</taxon>
        <taxon>Cuscuta</taxon>
        <taxon>Cuscuta subgen. Grammica</taxon>
        <taxon>Cuscuta sect. Cleistogrammica</taxon>
    </lineage>
</organism>
<evidence type="ECO:0000256" key="14">
    <source>
        <dbReference type="SAM" id="MobiDB-lite"/>
    </source>
</evidence>
<keyword evidence="6 11" id="KW-0479">Metal-binding</keyword>
<dbReference type="PANTHER" id="PTHR11474">
    <property type="entry name" value="TYROSINASE FAMILY MEMBER"/>
    <property type="match status" value="1"/>
</dbReference>
<comment type="caution">
    <text evidence="17">The sequence shown here is derived from an EMBL/GenBank/DDBJ whole genome shotgun (WGS) entry which is preliminary data.</text>
</comment>
<dbReference type="InterPro" id="IPR002227">
    <property type="entry name" value="Tyrosinase_Cu-bd"/>
</dbReference>
<evidence type="ECO:0000256" key="10">
    <source>
        <dbReference type="ARBA" id="ARBA00023157"/>
    </source>
</evidence>
<sequence>MASTTFPTSCIFPSKNSSLPHLIPKPIKTSKVLSCGASSSDDDQNPAPPTPMVDRRNVLLGLGGLYGAYYTNYNNNNAGASPVPPPDISKCGPATITSTTDKVPYSCCPPLFSADAADYELPSFSRLNVRPAAHAVQEEQLEKYKAAVRRMRDLPDDDPRSFYQQANVHCAYCNGAYKLAGGGQDYQIHFSWLFFPFHRWYLYFHERILQSLIGDPTFTIPYWNWDNPQGMFLPEIFDERGSPLYDEVRNQGHRNDFLLDLAYSAGEVLDASENQILRNNLAVMYRQMVTNAPCPLLFFGNALRGEGYDTSSGGGTIESVPHNTIHRWVGDPRTTHNEDMGNFYSAALDPIFYSHHWNVDRMWALWKTLGGKRRDITDPDWLQSEFVFYDENKTLVKVKVQDCLEHEKLGYTFETMPTLWRNFRPTWRKKARANPSNSRVLIPPASKVLPVALDRTITFRVRRPRVRRSTTEKEEQEELLGLGLTYDETKSIRFDLFINEDNDLKAFELDRAEYLGSFANLAHIHEGSGRDRADNDDKKPKTTTFNLAITEVLEDLELEFDGSITVTLVPKLNGEFITVTSAVVSLVAC</sequence>
<comment type="catalytic activity">
    <reaction evidence="1">
        <text>2 catechol + O2 = 2 1,2-benzoquinone + 2 H2O</text>
        <dbReference type="Rhea" id="RHEA:21632"/>
        <dbReference type="ChEBI" id="CHEBI:15377"/>
        <dbReference type="ChEBI" id="CHEBI:15379"/>
        <dbReference type="ChEBI" id="CHEBI:17253"/>
        <dbReference type="ChEBI" id="CHEBI:18135"/>
        <dbReference type="EC" id="1.10.3.1"/>
    </reaction>
</comment>
<keyword evidence="18" id="KW-1185">Reference proteome</keyword>
<feature type="disulfide bond" evidence="12">
    <location>
        <begin position="107"/>
        <end position="170"/>
    </location>
</feature>
<feature type="binding site" evidence="11">
    <location>
        <position position="189"/>
    </location>
    <ligand>
        <name>Cu cation</name>
        <dbReference type="ChEBI" id="CHEBI:23378"/>
        <label>A</label>
    </ligand>
</feature>
<accession>A0A328CYV5</accession>
<comment type="similarity">
    <text evidence="4">Belongs to the tyrosinase family.</text>
</comment>
<dbReference type="InterPro" id="IPR022740">
    <property type="entry name" value="Polyphenol_oxidase_C"/>
</dbReference>
<dbReference type="PANTHER" id="PTHR11474:SF76">
    <property type="entry name" value="SHKT DOMAIN-CONTAINING PROTEIN"/>
    <property type="match status" value="1"/>
</dbReference>
<feature type="cross-link" description="2'-(S-cysteinyl)-histidine (Cys-His)" evidence="13">
    <location>
        <begin position="173"/>
        <end position="189"/>
    </location>
</feature>
<evidence type="ECO:0000256" key="12">
    <source>
        <dbReference type="PIRSR" id="PIRSR000290-2"/>
    </source>
</evidence>
<dbReference type="InterPro" id="IPR022739">
    <property type="entry name" value="Polyphenol_oxidase_cen"/>
</dbReference>
<evidence type="ECO:0000256" key="11">
    <source>
        <dbReference type="PIRSR" id="PIRSR000290-1"/>
    </source>
</evidence>
<evidence type="ECO:0000256" key="7">
    <source>
        <dbReference type="ARBA" id="ARBA00022784"/>
    </source>
</evidence>
<feature type="binding site" evidence="11">
    <location>
        <position position="356"/>
    </location>
    <ligand>
        <name>Cu cation</name>
        <dbReference type="ChEBI" id="CHEBI:23378"/>
        <label>B</label>
    </ligand>
</feature>
<comment type="function">
    <text evidence="2">Catalyzes the oxidation of mono- and o-diphenols to o-diquinones.</text>
</comment>
<dbReference type="PRINTS" id="PR00092">
    <property type="entry name" value="TYROSINASE"/>
</dbReference>
<evidence type="ECO:0000256" key="6">
    <source>
        <dbReference type="ARBA" id="ARBA00022723"/>
    </source>
</evidence>
<keyword evidence="7" id="KW-0883">Thioether bond</keyword>
<feature type="binding site" evidence="11">
    <location>
        <position position="326"/>
    </location>
    <ligand>
        <name>Cu cation</name>
        <dbReference type="ChEBI" id="CHEBI:23378"/>
        <label>B</label>
    </ligand>
</feature>
<keyword evidence="8" id="KW-0560">Oxidoreductase</keyword>
<dbReference type="Proteomes" id="UP000249390">
    <property type="component" value="Unassembled WGS sequence"/>
</dbReference>
<evidence type="ECO:0000259" key="15">
    <source>
        <dbReference type="PROSITE" id="PS00497"/>
    </source>
</evidence>
<protein>
    <recommendedName>
        <fullName evidence="5">catechol oxidase</fullName>
        <ecNumber evidence="5">1.10.3.1</ecNumber>
    </recommendedName>
</protein>
<dbReference type="InterPro" id="IPR016213">
    <property type="entry name" value="Polyphenol_oxidase"/>
</dbReference>
<reference evidence="17 18" key="1">
    <citation type="submission" date="2018-06" db="EMBL/GenBank/DDBJ databases">
        <title>The Genome of Cuscuta australis (Dodder) Provides Insight into the Evolution of Plant Parasitism.</title>
        <authorList>
            <person name="Liu H."/>
        </authorList>
    </citation>
    <scope>NUCLEOTIDE SEQUENCE [LARGE SCALE GENOMIC DNA]</scope>
    <source>
        <strain evidence="18">cv. Yunnan</strain>
        <tissue evidence="17">Vines</tissue>
    </source>
</reference>
<dbReference type="PROSITE" id="PS00498">
    <property type="entry name" value="TYROSINASE_2"/>
    <property type="match status" value="1"/>
</dbReference>
<dbReference type="Pfam" id="PF12142">
    <property type="entry name" value="PPO1_DWL"/>
    <property type="match status" value="1"/>
</dbReference>
<dbReference type="InterPro" id="IPR050316">
    <property type="entry name" value="Tyrosinase/Hemocyanin"/>
</dbReference>
<evidence type="ECO:0000256" key="9">
    <source>
        <dbReference type="ARBA" id="ARBA00023008"/>
    </source>
</evidence>